<protein>
    <submittedName>
        <fullName evidence="1">Phenylacrylic acid decarboxylase</fullName>
        <ecNumber evidence="1">2.5.1.129</ecNumber>
    </submittedName>
</protein>
<proteinExistence type="predicted"/>
<keyword evidence="1" id="KW-0808">Transferase</keyword>
<name>A0ACC3BDL2_9EURO</name>
<sequence length="927" mass="104115">MAANNNNNHSNRQEIDRVLGLKRKQQREQKACYPCRQRKVKCDSTQPCKTCRRRGHPEICAYDVEKSNARANHPAERRFNSPPDLNTWASGDAVTPQSIMASGPPTPRQSGSQLKPPDQPASAPLHRNSSMDGPENEYIYSGDNSIVSIVRNRTHDASGSIAHEVGSVLGLQNTYGSYPFMDPKTPEERWQEFVRIIPQRTEVLKFFHFYRLSAYPFNPILVDIERFEIDLCTYLNAFASEEFRDGSQISDKWATDRSIGHISLLLATLAAGAHFSDLEHPQRTEICHDFARRSFQALRLANFLFRPSMDIIQTMLIVGNTLQNNGQSEAAWALLGTTVRLAQTLGLHTEKSTARLPGYIQLKARKLWFTIVWQDSLLCLCYDRPPVVSIAGWTPDNSIFNRLDLSFTEIMHYVCQIALRITTSEVREAQEVTRALEMLNSLDGVFQRAQPHLRNRGDCRTLHHNLEHLALKMHLSLAGSVLSRPALKSSQVREEPWHDILRTRARTSLIDASKAFLEFQALSIVPLRSWSMVHTVLSSTLLLCIWEETRNDTECRDLQQRVIEVFSAAGSVGSVGNAASQNGQWLSERHIRALITLRNAVGNALDQSREQGHPSENPPYLEALFPENQSVSTPVWAVLLLKSLAKKNRRLFPVFPEGYGTLDQTGVSPISYLDSIMNATKQSVFISRLRTTLHTTNKNEHMLDSIFSGSSMPSSTRIPPSSAEMDVSQSRPANPPPARRRRIVVAMTGATGAVLGIKVLIALRRLNVETHLVLSKWAEATIKYETDYHPSNVKALADHVHNINDMAAPIASGSYRTDGMIVVPCSMKSLAAIYTGFCDDLISRTADVMLKERRRLVLVARETPLSEIHLRNMLEVTRAGAIIFPPVPAFYIKAGGLEELVDQSVGRMLDLFDLDTGDFERWNGWEK</sequence>
<keyword evidence="2" id="KW-1185">Reference proteome</keyword>
<dbReference type="Proteomes" id="UP001177260">
    <property type="component" value="Unassembled WGS sequence"/>
</dbReference>
<dbReference type="EC" id="2.5.1.129" evidence="1"/>
<evidence type="ECO:0000313" key="2">
    <source>
        <dbReference type="Proteomes" id="UP001177260"/>
    </source>
</evidence>
<dbReference type="EMBL" id="JAOPJF010000007">
    <property type="protein sequence ID" value="KAK1148437.1"/>
    <property type="molecule type" value="Genomic_DNA"/>
</dbReference>
<evidence type="ECO:0000313" key="1">
    <source>
        <dbReference type="EMBL" id="KAK1148437.1"/>
    </source>
</evidence>
<organism evidence="1 2">
    <name type="scientific">Aspergillus melleus</name>
    <dbReference type="NCBI Taxonomy" id="138277"/>
    <lineage>
        <taxon>Eukaryota</taxon>
        <taxon>Fungi</taxon>
        <taxon>Dikarya</taxon>
        <taxon>Ascomycota</taxon>
        <taxon>Pezizomycotina</taxon>
        <taxon>Eurotiomycetes</taxon>
        <taxon>Eurotiomycetidae</taxon>
        <taxon>Eurotiales</taxon>
        <taxon>Aspergillaceae</taxon>
        <taxon>Aspergillus</taxon>
        <taxon>Aspergillus subgen. Circumdati</taxon>
    </lineage>
</organism>
<accession>A0ACC3BDL2</accession>
<reference evidence="1 2" key="1">
    <citation type="journal article" date="2023" name="ACS Omega">
        <title>Identification of the Neoaspergillic Acid Biosynthesis Gene Cluster by Establishing an In Vitro CRISPR-Ribonucleoprotein Genetic System in Aspergillus melleus.</title>
        <authorList>
            <person name="Yuan B."/>
            <person name="Grau M.F."/>
            <person name="Murata R.M."/>
            <person name="Torok T."/>
            <person name="Venkateswaran K."/>
            <person name="Stajich J.E."/>
            <person name="Wang C.C.C."/>
        </authorList>
    </citation>
    <scope>NUCLEOTIDE SEQUENCE [LARGE SCALE GENOMIC DNA]</scope>
    <source>
        <strain evidence="1 2">IMV 1140</strain>
    </source>
</reference>
<gene>
    <name evidence="1" type="primary">PAD1_3</name>
    <name evidence="1" type="ORF">N8T08_009440</name>
</gene>
<comment type="caution">
    <text evidence="1">The sequence shown here is derived from an EMBL/GenBank/DDBJ whole genome shotgun (WGS) entry which is preliminary data.</text>
</comment>